<accession>A0A9X7G5L1</accession>
<protein>
    <submittedName>
        <fullName evidence="1">Uncharacterized protein</fullName>
    </submittedName>
</protein>
<comment type="caution">
    <text evidence="1">The sequence shown here is derived from an EMBL/GenBank/DDBJ whole genome shotgun (WGS) entry which is preliminary data.</text>
</comment>
<dbReference type="Proteomes" id="UP000226257">
    <property type="component" value="Unassembled WGS sequence"/>
</dbReference>
<reference evidence="1 2" key="1">
    <citation type="submission" date="2017-09" db="EMBL/GenBank/DDBJ databases">
        <title>Large-scale bioinformatics analysis of Bacillus genomes uncovers conserved roles of natural products in bacterial physiology.</title>
        <authorList>
            <consortium name="Agbiome Team Llc"/>
            <person name="Bleich R.M."/>
            <person name="Grubbs K.J."/>
            <person name="Santa Maria K.C."/>
            <person name="Allen S.E."/>
            <person name="Farag S."/>
            <person name="Shank E.A."/>
            <person name="Bowers A."/>
        </authorList>
    </citation>
    <scope>NUCLEOTIDE SEQUENCE [LARGE SCALE GENOMIC DNA]</scope>
    <source>
        <strain evidence="1 2">AFS060282</strain>
    </source>
</reference>
<sequence length="70" mass="8446">MENGREQTDALAIKLEKQRGIELTEKELQMIKRTLESKRMYIKVLHFNIVPFREIINNFVEKVLNIMEKR</sequence>
<evidence type="ECO:0000313" key="1">
    <source>
        <dbReference type="EMBL" id="PFV02761.1"/>
    </source>
</evidence>
<dbReference type="AlphaFoldDB" id="A0A9X7G5L1"/>
<dbReference type="EMBL" id="NVDQ01000039">
    <property type="protein sequence ID" value="PFV02761.1"/>
    <property type="molecule type" value="Genomic_DNA"/>
</dbReference>
<name>A0A9X7G5L1_BACCE</name>
<evidence type="ECO:0000313" key="2">
    <source>
        <dbReference type="Proteomes" id="UP000226257"/>
    </source>
</evidence>
<gene>
    <name evidence="1" type="ORF">COK98_26100</name>
</gene>
<organism evidence="1 2">
    <name type="scientific">Bacillus cereus</name>
    <dbReference type="NCBI Taxonomy" id="1396"/>
    <lineage>
        <taxon>Bacteria</taxon>
        <taxon>Bacillati</taxon>
        <taxon>Bacillota</taxon>
        <taxon>Bacilli</taxon>
        <taxon>Bacillales</taxon>
        <taxon>Bacillaceae</taxon>
        <taxon>Bacillus</taxon>
        <taxon>Bacillus cereus group</taxon>
    </lineage>
</organism>
<proteinExistence type="predicted"/>